<keyword evidence="4 5" id="KW-0732">Signal</keyword>
<comment type="similarity">
    <text evidence="2 5">Belongs to the RxLR effector family.</text>
</comment>
<reference evidence="8" key="1">
    <citation type="submission" date="2018-10" db="EMBL/GenBank/DDBJ databases">
        <title>Effector identification in a new, highly contiguous assembly of the strawberry crown rot pathogen Phytophthora cactorum.</title>
        <authorList>
            <person name="Armitage A.D."/>
            <person name="Nellist C.F."/>
            <person name="Bates H."/>
            <person name="Vickerstaff R.J."/>
            <person name="Harrison R.J."/>
        </authorList>
    </citation>
    <scope>NUCLEOTIDE SEQUENCE</scope>
    <source>
        <strain evidence="6">15-7</strain>
        <strain evidence="7">4032</strain>
        <strain evidence="8">P415</strain>
    </source>
</reference>
<evidence type="ECO:0000313" key="7">
    <source>
        <dbReference type="EMBL" id="KAG2903809.1"/>
    </source>
</evidence>
<feature type="signal peptide" evidence="5">
    <location>
        <begin position="1"/>
        <end position="21"/>
    </location>
</feature>
<protein>
    <recommendedName>
        <fullName evidence="5">RxLR effector protein</fullName>
    </recommendedName>
</protein>
<organism evidence="8 9">
    <name type="scientific">Phytophthora cactorum</name>
    <dbReference type="NCBI Taxonomy" id="29920"/>
    <lineage>
        <taxon>Eukaryota</taxon>
        <taxon>Sar</taxon>
        <taxon>Stramenopiles</taxon>
        <taxon>Oomycota</taxon>
        <taxon>Peronosporomycetes</taxon>
        <taxon>Peronosporales</taxon>
        <taxon>Peronosporaceae</taxon>
        <taxon>Phytophthora</taxon>
    </lineage>
</organism>
<comment type="subcellular location">
    <subcellularLocation>
        <location evidence="1 5">Secreted</location>
    </subcellularLocation>
</comment>
<sequence>MRWLIWTVLSTLAMLLATTDATTFRPNLEIATKNSKLAATFPVRALSSEYNSNEKRILRGNNNKISTSELKTEDEERGILNSLVNKLVTRLFKWLYNRGETPLSLRTKMMGDDNFLVGDYKVWWEQVRATGRMPKWQRNGRS</sequence>
<gene>
    <name evidence="6" type="ORF">PC113_g13857</name>
    <name evidence="7" type="ORF">PC115_g15187</name>
    <name evidence="8" type="ORF">PC118_g14663</name>
</gene>
<dbReference type="AlphaFoldDB" id="A0A8T1FKG5"/>
<dbReference type="EMBL" id="RCMG01000462">
    <property type="protein sequence ID" value="KAG2853811.1"/>
    <property type="molecule type" value="Genomic_DNA"/>
</dbReference>
<keyword evidence="3 5" id="KW-0964">Secreted</keyword>
<dbReference type="EMBL" id="RCML01000542">
    <property type="protein sequence ID" value="KAG2974229.1"/>
    <property type="molecule type" value="Genomic_DNA"/>
</dbReference>
<dbReference type="Pfam" id="PF16810">
    <property type="entry name" value="RXLR"/>
    <property type="match status" value="1"/>
</dbReference>
<accession>A0A8T1FKG5</accession>
<dbReference type="InterPro" id="IPR031825">
    <property type="entry name" value="RXLR"/>
</dbReference>
<comment type="domain">
    <text evidence="5">The RxLR-dEER motif acts to carry the protein into the host cell cytoplasm through binding to cell surface phosphatidylinositol-3-phosphate.</text>
</comment>
<evidence type="ECO:0000256" key="5">
    <source>
        <dbReference type="RuleBase" id="RU367124"/>
    </source>
</evidence>
<evidence type="ECO:0000256" key="2">
    <source>
        <dbReference type="ARBA" id="ARBA00010400"/>
    </source>
</evidence>
<dbReference type="Proteomes" id="UP000774804">
    <property type="component" value="Unassembled WGS sequence"/>
</dbReference>
<dbReference type="Proteomes" id="UP000697107">
    <property type="component" value="Unassembled WGS sequence"/>
</dbReference>
<evidence type="ECO:0000313" key="8">
    <source>
        <dbReference type="EMBL" id="KAG2974229.1"/>
    </source>
</evidence>
<evidence type="ECO:0000256" key="4">
    <source>
        <dbReference type="ARBA" id="ARBA00022729"/>
    </source>
</evidence>
<feature type="chain" id="PRO_5044948341" description="RxLR effector protein" evidence="5">
    <location>
        <begin position="22"/>
        <end position="142"/>
    </location>
</feature>
<evidence type="ECO:0000256" key="3">
    <source>
        <dbReference type="ARBA" id="ARBA00022525"/>
    </source>
</evidence>
<comment type="caution">
    <text evidence="8">The sequence shown here is derived from an EMBL/GenBank/DDBJ whole genome shotgun (WGS) entry which is preliminary data.</text>
</comment>
<name>A0A8T1FKG5_9STRA</name>
<proteinExistence type="inferred from homology"/>
<evidence type="ECO:0000256" key="1">
    <source>
        <dbReference type="ARBA" id="ARBA00004613"/>
    </source>
</evidence>
<dbReference type="EMBL" id="RCMI01000609">
    <property type="protein sequence ID" value="KAG2903809.1"/>
    <property type="molecule type" value="Genomic_DNA"/>
</dbReference>
<dbReference type="Proteomes" id="UP000735874">
    <property type="component" value="Unassembled WGS sequence"/>
</dbReference>
<dbReference type="VEuPathDB" id="FungiDB:PC110_g3941"/>
<comment type="function">
    <text evidence="5">Effector that suppresses plant defense responses during pathogen infection.</text>
</comment>
<evidence type="ECO:0000313" key="9">
    <source>
        <dbReference type="Proteomes" id="UP000697107"/>
    </source>
</evidence>
<evidence type="ECO:0000313" key="6">
    <source>
        <dbReference type="EMBL" id="KAG2853811.1"/>
    </source>
</evidence>